<name>A0AAN9GS93_9TELE</name>
<comment type="caution">
    <text evidence="1">The sequence shown here is derived from an EMBL/GenBank/DDBJ whole genome shotgun (WGS) entry which is preliminary data.</text>
</comment>
<dbReference type="Proteomes" id="UP001364617">
    <property type="component" value="Unassembled WGS sequence"/>
</dbReference>
<dbReference type="AlphaFoldDB" id="A0AAN9GS93"/>
<proteinExistence type="predicted"/>
<protein>
    <submittedName>
        <fullName evidence="1">Uncharacterized protein</fullName>
    </submittedName>
</protein>
<sequence>MAFLFLNSRRLALTKAVISL</sequence>
<keyword evidence="2" id="KW-1185">Reference proteome</keyword>
<reference evidence="1 2" key="1">
    <citation type="submission" date="2024-02" db="EMBL/GenBank/DDBJ databases">
        <title>Chromosome-level genome assembly of the Eurasian Minnow (Phoxinus phoxinus).</title>
        <authorList>
            <person name="Oriowo T.O."/>
            <person name="Martin S."/>
            <person name="Stange M."/>
            <person name="Chrysostomakis Y."/>
            <person name="Brown T."/>
            <person name="Winkler S."/>
            <person name="Kukowka S."/>
            <person name="Myers E.W."/>
            <person name="Bohne A."/>
        </authorList>
    </citation>
    <scope>NUCLEOTIDE SEQUENCE [LARGE SCALE GENOMIC DNA]</scope>
    <source>
        <strain evidence="1">ZFMK-TIS-60720</strain>
        <tissue evidence="1">Whole Organism</tissue>
    </source>
</reference>
<evidence type="ECO:0000313" key="2">
    <source>
        <dbReference type="Proteomes" id="UP001364617"/>
    </source>
</evidence>
<evidence type="ECO:0000313" key="1">
    <source>
        <dbReference type="EMBL" id="KAK7121214.1"/>
    </source>
</evidence>
<dbReference type="EMBL" id="JAYKXH010000025">
    <property type="protein sequence ID" value="KAK7121214.1"/>
    <property type="molecule type" value="Genomic_DNA"/>
</dbReference>
<organism evidence="1 2">
    <name type="scientific">Phoxinus phoxinus</name>
    <name type="common">Eurasian minnow</name>
    <dbReference type="NCBI Taxonomy" id="58324"/>
    <lineage>
        <taxon>Eukaryota</taxon>
        <taxon>Metazoa</taxon>
        <taxon>Chordata</taxon>
        <taxon>Craniata</taxon>
        <taxon>Vertebrata</taxon>
        <taxon>Euteleostomi</taxon>
        <taxon>Actinopterygii</taxon>
        <taxon>Neopterygii</taxon>
        <taxon>Teleostei</taxon>
        <taxon>Ostariophysi</taxon>
        <taxon>Cypriniformes</taxon>
        <taxon>Leuciscidae</taxon>
        <taxon>Phoxininae</taxon>
        <taxon>Phoxinus</taxon>
    </lineage>
</organism>
<gene>
    <name evidence="1" type="ORF">R3I93_022341</name>
</gene>
<accession>A0AAN9GS93</accession>